<dbReference type="InterPro" id="IPR040647">
    <property type="entry name" value="SPIN-DOC_Znf-C2H2"/>
</dbReference>
<organism evidence="2 3">
    <name type="scientific">Cyprinus carpio carpio</name>
    <dbReference type="NCBI Taxonomy" id="630221"/>
    <lineage>
        <taxon>Eukaryota</taxon>
        <taxon>Metazoa</taxon>
        <taxon>Chordata</taxon>
        <taxon>Craniata</taxon>
        <taxon>Vertebrata</taxon>
        <taxon>Euteleostomi</taxon>
        <taxon>Actinopterygii</taxon>
        <taxon>Neopterygii</taxon>
        <taxon>Teleostei</taxon>
        <taxon>Ostariophysi</taxon>
        <taxon>Cypriniformes</taxon>
        <taxon>Cyprinidae</taxon>
        <taxon>Cyprininae</taxon>
        <taxon>Cyprinus</taxon>
    </lineage>
</organism>
<dbReference type="Proteomes" id="UP001108240">
    <property type="component" value="Unplaced"/>
</dbReference>
<proteinExistence type="predicted"/>
<protein>
    <recommendedName>
        <fullName evidence="1">SPIN-DOC-like zinc-finger domain-containing protein</fullName>
    </recommendedName>
</protein>
<evidence type="ECO:0000313" key="3">
    <source>
        <dbReference type="Proteomes" id="UP001108240"/>
    </source>
</evidence>
<dbReference type="AlphaFoldDB" id="A0A9J8AS26"/>
<dbReference type="PANTHER" id="PTHR45913">
    <property type="entry name" value="EPM2A-INTERACTING PROTEIN 1"/>
    <property type="match status" value="1"/>
</dbReference>
<dbReference type="Ensembl" id="ENSCCRT00000201900.1">
    <property type="protein sequence ID" value="ENSCCRP00000147552.1"/>
    <property type="gene ID" value="ENSCCRG00000082584.1"/>
</dbReference>
<sequence length="612" mass="70105">MCTSYVKTNTSRLIKKNKDWVKECRVFKEQWTNDYFFVQCKDRAVCIICKESVAVFKEYNLCRHHETRHKEYTSLRGHAREDRIQRMKGGLAAQQNVFLRQTQVNQAAVRASYKVANLLATHGKPFTDGDFVKECMLAVAEEVCPDKKDALNAVSLSATTMTRRIEDLGDNVYDQLNKKASEFEFFALAMDESNDVQDTAQLLIFIRGVSTSFEVSEELAALKSLKGTTTGEDIFVQVCKTMEELDLHLSKLASITTDGAPSMVGTTRGLVGRLNSEFEERGLTPPLQVHCPIHQQALYCKVLKWASVIKVVVHCVNYIRKHGLKHRQFQAFLSELESAYEDVLYYTEVRWLSRGRVLRRFFDLLPEINTFLQSKGETVRELTEPEWKWDLAFLTDVTEMLNHLNAQLQGKGKLISDMYSHIKAFEVKLVLLVRQVQKLDFTHLPATQSYCAEEPSVPFPVEKCKDALEMLQGEFSARFCELNVNGKRIRLFQNPFAADINDALPTLQFELAELQNCDILKDAFKPDSLIEFYAALPEETYPNIKQHAMKMSTVFGSTYICEQTFSCMKQTKNPTRNRLTDKHLHQTLRLATTSLRPDIELLTSQKQAHSSH</sequence>
<dbReference type="InterPro" id="IPR012337">
    <property type="entry name" value="RNaseH-like_sf"/>
</dbReference>
<keyword evidence="3" id="KW-1185">Reference proteome</keyword>
<dbReference type="GeneTree" id="ENSGT00940000163096"/>
<dbReference type="PANTHER" id="PTHR45913:SF21">
    <property type="entry name" value="DUF4371 DOMAIN-CONTAINING PROTEIN"/>
    <property type="match status" value="1"/>
</dbReference>
<dbReference type="OMA" id="KHRTFRA"/>
<reference evidence="2" key="2">
    <citation type="submission" date="2025-09" db="UniProtKB">
        <authorList>
            <consortium name="Ensembl"/>
        </authorList>
    </citation>
    <scope>IDENTIFICATION</scope>
</reference>
<evidence type="ECO:0000259" key="1">
    <source>
        <dbReference type="Pfam" id="PF18658"/>
    </source>
</evidence>
<name>A0A9J8AS26_CYPCA</name>
<dbReference type="Pfam" id="PF18658">
    <property type="entry name" value="zf-C2H2_12"/>
    <property type="match status" value="1"/>
</dbReference>
<dbReference type="SUPFAM" id="SSF53098">
    <property type="entry name" value="Ribonuclease H-like"/>
    <property type="match status" value="1"/>
</dbReference>
<evidence type="ECO:0000313" key="2">
    <source>
        <dbReference type="Ensembl" id="ENSCCRP00000147552.1"/>
    </source>
</evidence>
<accession>A0A9J8AS26</accession>
<reference evidence="2" key="1">
    <citation type="submission" date="2025-08" db="UniProtKB">
        <authorList>
            <consortium name="Ensembl"/>
        </authorList>
    </citation>
    <scope>IDENTIFICATION</scope>
</reference>
<feature type="domain" description="SPIN-DOC-like zinc-finger" evidence="1">
    <location>
        <begin position="28"/>
        <end position="82"/>
    </location>
</feature>